<dbReference type="SMART" id="SM00248">
    <property type="entry name" value="ANK"/>
    <property type="match status" value="5"/>
</dbReference>
<feature type="compositionally biased region" description="Basic residues" evidence="2">
    <location>
        <begin position="298"/>
        <end position="309"/>
    </location>
</feature>
<evidence type="ECO:0000256" key="2">
    <source>
        <dbReference type="SAM" id="MobiDB-lite"/>
    </source>
</evidence>
<feature type="compositionally biased region" description="Polar residues" evidence="2">
    <location>
        <begin position="1493"/>
        <end position="1516"/>
    </location>
</feature>
<dbReference type="InterPro" id="IPR056485">
    <property type="entry name" value="ARM_KRIT1"/>
</dbReference>
<feature type="repeat" description="ANK" evidence="1">
    <location>
        <begin position="474"/>
        <end position="506"/>
    </location>
</feature>
<dbReference type="GO" id="GO:0005654">
    <property type="term" value="C:nucleoplasm"/>
    <property type="evidence" value="ECO:0007669"/>
    <property type="project" value="TreeGrafter"/>
</dbReference>
<keyword evidence="1" id="KW-0040">ANK repeat</keyword>
<feature type="compositionally biased region" description="Polar residues" evidence="2">
    <location>
        <begin position="287"/>
        <end position="297"/>
    </location>
</feature>
<dbReference type="InterPro" id="IPR002110">
    <property type="entry name" value="Ankyrin_rpt"/>
</dbReference>
<gene>
    <name evidence="5" type="ORF">N8I77_007182</name>
</gene>
<feature type="compositionally biased region" description="Polar residues" evidence="2">
    <location>
        <begin position="313"/>
        <end position="323"/>
    </location>
</feature>
<protein>
    <recommendedName>
        <fullName evidence="7">Protein HOS4</fullName>
    </recommendedName>
</protein>
<dbReference type="InterPro" id="IPR053210">
    <property type="entry name" value="ANKRD12"/>
</dbReference>
<reference evidence="5" key="1">
    <citation type="submission" date="2023-06" db="EMBL/GenBank/DDBJ databases">
        <authorList>
            <person name="Noh H."/>
        </authorList>
    </citation>
    <scope>NUCLEOTIDE SEQUENCE</scope>
    <source>
        <strain evidence="5">DUCC20226</strain>
    </source>
</reference>
<feature type="compositionally biased region" description="Basic and acidic residues" evidence="2">
    <location>
        <begin position="136"/>
        <end position="148"/>
    </location>
</feature>
<feature type="compositionally biased region" description="Basic and acidic residues" evidence="2">
    <location>
        <begin position="219"/>
        <end position="229"/>
    </location>
</feature>
<dbReference type="Gene3D" id="1.25.40.20">
    <property type="entry name" value="Ankyrin repeat-containing domain"/>
    <property type="match status" value="2"/>
</dbReference>
<dbReference type="Pfam" id="PF12796">
    <property type="entry name" value="Ank_2"/>
    <property type="match status" value="1"/>
</dbReference>
<name>A0AAD9W367_PHOAM</name>
<proteinExistence type="predicted"/>
<feature type="compositionally biased region" description="Low complexity" evidence="2">
    <location>
        <begin position="334"/>
        <end position="347"/>
    </location>
</feature>
<dbReference type="PROSITE" id="PS50297">
    <property type="entry name" value="ANK_REP_REGION"/>
    <property type="match status" value="2"/>
</dbReference>
<dbReference type="PROSITE" id="PS50088">
    <property type="entry name" value="ANK_REPEAT"/>
    <property type="match status" value="2"/>
</dbReference>
<feature type="compositionally biased region" description="Polar residues" evidence="2">
    <location>
        <begin position="822"/>
        <end position="831"/>
    </location>
</feature>
<feature type="compositionally biased region" description="Basic and acidic residues" evidence="2">
    <location>
        <begin position="858"/>
        <end position="867"/>
    </location>
</feature>
<feature type="compositionally biased region" description="Basic and acidic residues" evidence="2">
    <location>
        <begin position="182"/>
        <end position="197"/>
    </location>
</feature>
<dbReference type="SUPFAM" id="SSF48403">
    <property type="entry name" value="Ankyrin repeat"/>
    <property type="match status" value="1"/>
</dbReference>
<feature type="compositionally biased region" description="Low complexity" evidence="2">
    <location>
        <begin position="41"/>
        <end position="55"/>
    </location>
</feature>
<feature type="compositionally biased region" description="Basic and acidic residues" evidence="2">
    <location>
        <begin position="984"/>
        <end position="1020"/>
    </location>
</feature>
<evidence type="ECO:0000259" key="4">
    <source>
        <dbReference type="Pfam" id="PF24521"/>
    </source>
</evidence>
<feature type="compositionally biased region" description="Basic and acidic residues" evidence="2">
    <location>
        <begin position="67"/>
        <end position="92"/>
    </location>
</feature>
<feature type="repeat" description="ANK" evidence="1">
    <location>
        <begin position="441"/>
        <end position="473"/>
    </location>
</feature>
<dbReference type="InterPro" id="IPR036770">
    <property type="entry name" value="Ankyrin_rpt-contain_sf"/>
</dbReference>
<evidence type="ECO:0008006" key="7">
    <source>
        <dbReference type="Google" id="ProtNLM"/>
    </source>
</evidence>
<feature type="compositionally biased region" description="Basic and acidic residues" evidence="2">
    <location>
        <begin position="158"/>
        <end position="168"/>
    </location>
</feature>
<feature type="compositionally biased region" description="Basic residues" evidence="2">
    <location>
        <begin position="725"/>
        <end position="735"/>
    </location>
</feature>
<keyword evidence="6" id="KW-1185">Reference proteome</keyword>
<dbReference type="Pfam" id="PF24513">
    <property type="entry name" value="DUF7593"/>
    <property type="match status" value="1"/>
</dbReference>
<organism evidence="5 6">
    <name type="scientific">Phomopsis amygdali</name>
    <name type="common">Fusicoccum amygdali</name>
    <dbReference type="NCBI Taxonomy" id="1214568"/>
    <lineage>
        <taxon>Eukaryota</taxon>
        <taxon>Fungi</taxon>
        <taxon>Dikarya</taxon>
        <taxon>Ascomycota</taxon>
        <taxon>Pezizomycotina</taxon>
        <taxon>Sordariomycetes</taxon>
        <taxon>Sordariomycetidae</taxon>
        <taxon>Diaporthales</taxon>
        <taxon>Diaporthaceae</taxon>
        <taxon>Diaporthe</taxon>
    </lineage>
</organism>
<feature type="domain" description="DUF7593" evidence="3">
    <location>
        <begin position="1212"/>
        <end position="1371"/>
    </location>
</feature>
<feature type="compositionally biased region" description="Low complexity" evidence="2">
    <location>
        <begin position="565"/>
        <end position="579"/>
    </location>
</feature>
<dbReference type="InterPro" id="IPR056015">
    <property type="entry name" value="DUF7593"/>
</dbReference>
<dbReference type="PANTHER" id="PTHR24149">
    <property type="entry name" value="ANKYRIN REPEAT DOMAIN-CONTAINING PROTEIN 12"/>
    <property type="match status" value="1"/>
</dbReference>
<feature type="region of interest" description="Disordered" evidence="2">
    <location>
        <begin position="724"/>
        <end position="1164"/>
    </location>
</feature>
<feature type="region of interest" description="Disordered" evidence="2">
    <location>
        <begin position="1"/>
        <end position="419"/>
    </location>
</feature>
<feature type="compositionally biased region" description="Low complexity" evidence="2">
    <location>
        <begin position="198"/>
        <end position="209"/>
    </location>
</feature>
<feature type="domain" description="KRIT1 ARM-repeats" evidence="4">
    <location>
        <begin position="578"/>
        <end position="724"/>
    </location>
</feature>
<feature type="compositionally biased region" description="Basic and acidic residues" evidence="2">
    <location>
        <begin position="938"/>
        <end position="961"/>
    </location>
</feature>
<dbReference type="EMBL" id="JAUJFL010000004">
    <property type="protein sequence ID" value="KAK2604237.1"/>
    <property type="molecule type" value="Genomic_DNA"/>
</dbReference>
<dbReference type="Pfam" id="PF24521">
    <property type="entry name" value="Ank_KRIT1"/>
    <property type="match status" value="1"/>
</dbReference>
<evidence type="ECO:0000313" key="5">
    <source>
        <dbReference type="EMBL" id="KAK2604237.1"/>
    </source>
</evidence>
<comment type="caution">
    <text evidence="5">The sequence shown here is derived from an EMBL/GenBank/DDBJ whole genome shotgun (WGS) entry which is preliminary data.</text>
</comment>
<feature type="region of interest" description="Disordered" evidence="2">
    <location>
        <begin position="1493"/>
        <end position="1554"/>
    </location>
</feature>
<feature type="compositionally biased region" description="Polar residues" evidence="2">
    <location>
        <begin position="874"/>
        <end position="883"/>
    </location>
</feature>
<feature type="region of interest" description="Disordered" evidence="2">
    <location>
        <begin position="532"/>
        <end position="583"/>
    </location>
</feature>
<feature type="compositionally biased region" description="Low complexity" evidence="2">
    <location>
        <begin position="1"/>
        <end position="24"/>
    </location>
</feature>
<sequence length="1554" mass="174914">MDAQNAAESAATKPPASTSASPRPGNAAEPDQASKPPSSPPSLNKSPQASASTSSPRPPPQQQSSVKESKESKESKEPKQPKEADTPKESSDSKASVTAVLPQQDDEAGAENNSEAETIVLPGKDGSPIKSRKVIKREDASDGEERNSVIDISPAKRKPSDGKNDGHGPKQGSSGGNSLLTDDAKRKRLLDHPRSKDSSGLSSAPASPLQRSRQQSSDIRPESEGDSVHARSAKVIPKEKEPRDRERDTSRAKSSDKAVAHKRKAPKAESDDEADNESHKNRRRRTSASIDASSTPRPQHKDRDHHKSKSNHDSISSLRQRSISPHPRTHRRSASTQIVSQSSSGLSQKKRRVPPPLTTDYHSDESSASGSPHVRSSTMRGLTTPATADSNMSSAKNPAHKKHVDAHGQTQLAKACSRGEYDNVKRRLHERPQDLDFPDYAGNTPLQIAAINGYDDIVKLLVEAGCDIDCVNHDKDTPLLDAVDNGHLDVIKVLLEAGVNPRKANVNGEEPLDRVDDELENCEEIRAALMDARKKQGDRRRTSEEQQDQQDNRSHGPDSPRRSPALADSAAGTRRAASSRSHKLSNHLLYMHMDDKTLRSAAGRGDLETVERILQVRDNFDDAESMVAAARGGHETVMNLLLALGNANPDPSPVDSERPEIATPILAAIGQENIRVIRLLLAQSNFDPTRKFRGLTYYEIAQKRQGPNWKEEEHILKDAYDAYKRNHRDPHKKSPNRRELDNKRSGRAESKDDPTRSLKRKATSPTRDSHRVTAGKVRTTDKEARGNNSAGSKNDEPTSPKRGPGRPRKDERGLPTIAISDGENSPASKSSNKQKRPDMDTASFSSEGESKPRKRLMSGRDLKEQREKNRRHSMVSNASSLREPSSPRENRTDDPHELPTEKYHDRAKALKRDESRDRLSVSGEHSSKRSRTSATPDHVSEKEGEPVKRRRLDAEKKERPPKPSSSPDRSRKSTAPRDGAVSSRQDDKPARKHGDQVDKKDSAKPRKSDSASDSNRRESSKCAPSEKSIHVKSEDPDTVMRDADQVLEEENKARAAREQEEEKKRRAELEARKKEKEAEERKRREDEELKRRQAEIKQREEAEKEKRRLEEEERKRREEEARKKREEAERLQKEEDDRRKLEEERKRLEKEKEEEERKKREEQERIRKEVEAAELARRRREEEERREQERRERQRALREAELRKREEQEKARLEKLPAFLRWLDRGVNIRNPETAKRFRILTGVRFDSIRPETAGTDEGRELWILNTQAALLLGETDLQLTRFSGWGHVPASEAAKYVILGKGRPSCGLIDMDEWDLGRQLPGYYFGKEPGQLSFKEKRQLQEESKLKFMDMDLFFVKLSDLLYSVSNMAHLRNLEIVVMYEEIPETVEQYEQGLYPSRWKDDPDADRYMGFCPRPKYYVNGQLVREGKVDINTVSRTPWPEHRVPRSGLTAVSPTNPNYVRLAKEQGLSHLFSGLRTPPNTTVARASPNPLFSQRAFQGSNDDLSPPQSDSTTFVNGDGHQPRSSTGSAGEQEKPLVNGTTEPLPTSGEAIGH</sequence>
<feature type="compositionally biased region" description="Basic and acidic residues" evidence="2">
    <location>
        <begin position="532"/>
        <end position="561"/>
    </location>
</feature>
<accession>A0AAD9W367</accession>
<evidence type="ECO:0000256" key="1">
    <source>
        <dbReference type="PROSITE-ProRule" id="PRU00023"/>
    </source>
</evidence>
<dbReference type="PANTHER" id="PTHR24149:SF14">
    <property type="entry name" value="ANKYRIN REPEAT DOMAIN 12"/>
    <property type="match status" value="1"/>
</dbReference>
<feature type="compositionally biased region" description="Basic and acidic residues" evidence="2">
    <location>
        <begin position="236"/>
        <end position="259"/>
    </location>
</feature>
<dbReference type="Proteomes" id="UP001265746">
    <property type="component" value="Unassembled WGS sequence"/>
</dbReference>
<feature type="compositionally biased region" description="Basic and acidic residues" evidence="2">
    <location>
        <begin position="1027"/>
        <end position="1164"/>
    </location>
</feature>
<feature type="compositionally biased region" description="Polar residues" evidence="2">
    <location>
        <begin position="366"/>
        <end position="396"/>
    </location>
</feature>
<evidence type="ECO:0000313" key="6">
    <source>
        <dbReference type="Proteomes" id="UP001265746"/>
    </source>
</evidence>
<evidence type="ECO:0000259" key="3">
    <source>
        <dbReference type="Pfam" id="PF24513"/>
    </source>
</evidence>
<feature type="compositionally biased region" description="Basic and acidic residues" evidence="2">
    <location>
        <begin position="885"/>
        <end position="919"/>
    </location>
</feature>
<feature type="compositionally biased region" description="Basic and acidic residues" evidence="2">
    <location>
        <begin position="736"/>
        <end position="756"/>
    </location>
</feature>